<accession>A0A512BC77</accession>
<sequence>MIFKGISVIGYKIIIKCKNIIYSALNIAGDRKSTFLIFNRSNAFVLDFVREEDVARLYTIDVFNRYFNKELSTKERKRQDR</sequence>
<evidence type="ECO:0000313" key="2">
    <source>
        <dbReference type="Proteomes" id="UP000321513"/>
    </source>
</evidence>
<organism evidence="1 2">
    <name type="scientific">Segetibacter aerophilus</name>
    <dbReference type="NCBI Taxonomy" id="670293"/>
    <lineage>
        <taxon>Bacteria</taxon>
        <taxon>Pseudomonadati</taxon>
        <taxon>Bacteroidota</taxon>
        <taxon>Chitinophagia</taxon>
        <taxon>Chitinophagales</taxon>
        <taxon>Chitinophagaceae</taxon>
        <taxon>Segetibacter</taxon>
    </lineage>
</organism>
<reference evidence="1 2" key="1">
    <citation type="submission" date="2019-07" db="EMBL/GenBank/DDBJ databases">
        <title>Whole genome shotgun sequence of Segetibacter aerophilus NBRC 106135.</title>
        <authorList>
            <person name="Hosoyama A."/>
            <person name="Uohara A."/>
            <person name="Ohji S."/>
            <person name="Ichikawa N."/>
        </authorList>
    </citation>
    <scope>NUCLEOTIDE SEQUENCE [LARGE SCALE GENOMIC DNA]</scope>
    <source>
        <strain evidence="1 2">NBRC 106135</strain>
    </source>
</reference>
<dbReference type="EMBL" id="BJYT01000006">
    <property type="protein sequence ID" value="GEO09447.1"/>
    <property type="molecule type" value="Genomic_DNA"/>
</dbReference>
<keyword evidence="2" id="KW-1185">Reference proteome</keyword>
<dbReference type="AlphaFoldDB" id="A0A512BC77"/>
<dbReference type="Proteomes" id="UP000321513">
    <property type="component" value="Unassembled WGS sequence"/>
</dbReference>
<comment type="caution">
    <text evidence="1">The sequence shown here is derived from an EMBL/GenBank/DDBJ whole genome shotgun (WGS) entry which is preliminary data.</text>
</comment>
<proteinExistence type="predicted"/>
<evidence type="ECO:0000313" key="1">
    <source>
        <dbReference type="EMBL" id="GEO09447.1"/>
    </source>
</evidence>
<gene>
    <name evidence="1" type="ORF">SAE01_19430</name>
</gene>
<name>A0A512BC77_9BACT</name>
<protein>
    <submittedName>
        <fullName evidence="1">Uncharacterized protein</fullName>
    </submittedName>
</protein>